<evidence type="ECO:0000256" key="1">
    <source>
        <dbReference type="SAM" id="Phobius"/>
    </source>
</evidence>
<keyword evidence="3" id="KW-1185">Reference proteome</keyword>
<dbReference type="OrthoDB" id="48209at2"/>
<name>A0A1M6JTX3_9FIRM</name>
<feature type="transmembrane region" description="Helical" evidence="1">
    <location>
        <begin position="51"/>
        <end position="69"/>
    </location>
</feature>
<dbReference type="AlphaFoldDB" id="A0A1M6JTX3"/>
<protein>
    <submittedName>
        <fullName evidence="2">Uncharacterized protein</fullName>
    </submittedName>
</protein>
<keyword evidence="1" id="KW-1133">Transmembrane helix</keyword>
<keyword evidence="1" id="KW-0472">Membrane</keyword>
<dbReference type="Pfam" id="PF20122">
    <property type="entry name" value="DUF6512"/>
    <property type="match status" value="1"/>
</dbReference>
<feature type="transmembrane region" description="Helical" evidence="1">
    <location>
        <begin position="136"/>
        <end position="159"/>
    </location>
</feature>
<feature type="transmembrane region" description="Helical" evidence="1">
    <location>
        <begin position="12"/>
        <end position="31"/>
    </location>
</feature>
<accession>A0A1M6JTX3</accession>
<evidence type="ECO:0000313" key="2">
    <source>
        <dbReference type="EMBL" id="SHJ50109.1"/>
    </source>
</evidence>
<dbReference type="Proteomes" id="UP000184052">
    <property type="component" value="Unassembled WGS sequence"/>
</dbReference>
<gene>
    <name evidence="2" type="ORF">SAMN02745751_02703</name>
</gene>
<dbReference type="EMBL" id="FQZL01000023">
    <property type="protein sequence ID" value="SHJ50109.1"/>
    <property type="molecule type" value="Genomic_DNA"/>
</dbReference>
<organism evidence="2 3">
    <name type="scientific">Dethiosulfatibacter aminovorans DSM 17477</name>
    <dbReference type="NCBI Taxonomy" id="1121476"/>
    <lineage>
        <taxon>Bacteria</taxon>
        <taxon>Bacillati</taxon>
        <taxon>Bacillota</taxon>
        <taxon>Tissierellia</taxon>
        <taxon>Dethiosulfatibacter</taxon>
    </lineage>
</organism>
<sequence>MNFNKKVLKVEITGTAAILAIGFIFHELYKITGNTFVALICPVNESKWEHWKIVFWPMVIVSVFEYFILKQDITGFIFPLAVGIISFEAVTFGGIELYEAVAGKSHLAVHISTFVLGGIVGQAIKSILMTRFSYSNLLNVVALAIIAVHIAALTLFTFIPPQIEYFRDSITGKYGIP</sequence>
<dbReference type="InterPro" id="IPR045407">
    <property type="entry name" value="DUF6512"/>
</dbReference>
<proteinExistence type="predicted"/>
<reference evidence="2 3" key="1">
    <citation type="submission" date="2016-11" db="EMBL/GenBank/DDBJ databases">
        <authorList>
            <person name="Jaros S."/>
            <person name="Januszkiewicz K."/>
            <person name="Wedrychowicz H."/>
        </authorList>
    </citation>
    <scope>NUCLEOTIDE SEQUENCE [LARGE SCALE GENOMIC DNA]</scope>
    <source>
        <strain evidence="2 3">DSM 17477</strain>
    </source>
</reference>
<keyword evidence="1" id="KW-0812">Transmembrane</keyword>
<feature type="transmembrane region" description="Helical" evidence="1">
    <location>
        <begin position="76"/>
        <end position="95"/>
    </location>
</feature>
<dbReference type="RefSeq" id="WP_073050100.1">
    <property type="nucleotide sequence ID" value="NZ_FQZL01000023.1"/>
</dbReference>
<feature type="transmembrane region" description="Helical" evidence="1">
    <location>
        <begin position="107"/>
        <end position="124"/>
    </location>
</feature>
<evidence type="ECO:0000313" key="3">
    <source>
        <dbReference type="Proteomes" id="UP000184052"/>
    </source>
</evidence>